<evidence type="ECO:0000256" key="2">
    <source>
        <dbReference type="SAM" id="MobiDB-lite"/>
    </source>
</evidence>
<feature type="region of interest" description="Disordered" evidence="2">
    <location>
        <begin position="129"/>
        <end position="175"/>
    </location>
</feature>
<evidence type="ECO:0000313" key="5">
    <source>
        <dbReference type="Proteomes" id="UP000287033"/>
    </source>
</evidence>
<sequence>MGTIKDLDSLQISVSEPVEMENKCLSEGAVCNNQEEKVGKAALHSNCQARCSSPCTANNPDNLNHSHLVETSINVPKNANTETGKSHKTPENDLNKEPVQKESSCAFSNSTDDAIEAICLNIKESTGLNVDSSEAEPETPLTGCELEDRGMETSSCTDPQESLNQKEMAKPTNGGSVLQSDLNRLEICQQSEQVSTDIETAEGLSQISTPATTSQDAEVQVAIQVQKISVATSPLAPLGNYPVFKIPDVRLRDQRVEKTAACPVTSSSLTTPPRKDVEMQVDITVQCKSVATGPMTPLEKTPLATLPEVQVEAMEDEQPEPVRDVQWDEKGMTWEVYGASMDAEVLGLAIQKHLEKQIEEHGKQNTEVCQNDKPISRKESLRKEENKRRQSNVFQAVLHNIRSPQCCTRGSTAAE</sequence>
<dbReference type="InterPro" id="IPR032745">
    <property type="entry name" value="GRIN_C"/>
</dbReference>
<evidence type="ECO:0000313" key="4">
    <source>
        <dbReference type="EMBL" id="GCC26322.1"/>
    </source>
</evidence>
<dbReference type="Proteomes" id="UP000287033">
    <property type="component" value="Unassembled WGS sequence"/>
</dbReference>
<comment type="function">
    <text evidence="1">May be involved in neurite outgrowth.</text>
</comment>
<feature type="compositionally biased region" description="Polar residues" evidence="2">
    <location>
        <begin position="152"/>
        <end position="165"/>
    </location>
</feature>
<dbReference type="STRING" id="137246.A0A401S7F0"/>
<organism evidence="4 5">
    <name type="scientific">Chiloscyllium punctatum</name>
    <name type="common">Brownbanded bambooshark</name>
    <name type="synonym">Hemiscyllium punctatum</name>
    <dbReference type="NCBI Taxonomy" id="137246"/>
    <lineage>
        <taxon>Eukaryota</taxon>
        <taxon>Metazoa</taxon>
        <taxon>Chordata</taxon>
        <taxon>Craniata</taxon>
        <taxon>Vertebrata</taxon>
        <taxon>Chondrichthyes</taxon>
        <taxon>Elasmobranchii</taxon>
        <taxon>Galeomorphii</taxon>
        <taxon>Galeoidea</taxon>
        <taxon>Orectolobiformes</taxon>
        <taxon>Hemiscylliidae</taxon>
        <taxon>Chiloscyllium</taxon>
    </lineage>
</organism>
<dbReference type="PANTHER" id="PTHR15718:SF7">
    <property type="entry name" value="G PROTEIN-REGULATED INDUCER OF NEURITE OUTGROWTH 1"/>
    <property type="match status" value="1"/>
</dbReference>
<evidence type="ECO:0000259" key="3">
    <source>
        <dbReference type="Pfam" id="PF15235"/>
    </source>
</evidence>
<feature type="region of interest" description="Disordered" evidence="2">
    <location>
        <begin position="362"/>
        <end position="388"/>
    </location>
</feature>
<dbReference type="Pfam" id="PF15235">
    <property type="entry name" value="GRIN_C"/>
    <property type="match status" value="1"/>
</dbReference>
<comment type="caution">
    <text evidence="4">The sequence shown here is derived from an EMBL/GenBank/DDBJ whole genome shotgun (WGS) entry which is preliminary data.</text>
</comment>
<dbReference type="OrthoDB" id="9937185at2759"/>
<dbReference type="PANTHER" id="PTHR15718">
    <property type="entry name" value="G PROTEIN-REGULATED INDUCER OF NEURITE OUTGROWTH C-TERMINAL DOMAIN-CONTAINING PROTEIN"/>
    <property type="match status" value="1"/>
</dbReference>
<dbReference type="InterPro" id="IPR026646">
    <property type="entry name" value="GPRIN2-like/GPRIN3"/>
</dbReference>
<reference evidence="4 5" key="1">
    <citation type="journal article" date="2018" name="Nat. Ecol. Evol.">
        <title>Shark genomes provide insights into elasmobranch evolution and the origin of vertebrates.</title>
        <authorList>
            <person name="Hara Y"/>
            <person name="Yamaguchi K"/>
            <person name="Onimaru K"/>
            <person name="Kadota M"/>
            <person name="Koyanagi M"/>
            <person name="Keeley SD"/>
            <person name="Tatsumi K"/>
            <person name="Tanaka K"/>
            <person name="Motone F"/>
            <person name="Kageyama Y"/>
            <person name="Nozu R"/>
            <person name="Adachi N"/>
            <person name="Nishimura O"/>
            <person name="Nakagawa R"/>
            <person name="Tanegashima C"/>
            <person name="Kiyatake I"/>
            <person name="Matsumoto R"/>
            <person name="Murakumo K"/>
            <person name="Nishida K"/>
            <person name="Terakita A"/>
            <person name="Kuratani S"/>
            <person name="Sato K"/>
            <person name="Hyodo S Kuraku.S."/>
        </authorList>
    </citation>
    <scope>NUCLEOTIDE SEQUENCE [LARGE SCALE GENOMIC DNA]</scope>
</reference>
<evidence type="ECO:0000256" key="1">
    <source>
        <dbReference type="ARBA" id="ARBA00002358"/>
    </source>
</evidence>
<keyword evidence="5" id="KW-1185">Reference proteome</keyword>
<feature type="compositionally biased region" description="Polar residues" evidence="2">
    <location>
        <begin position="74"/>
        <end position="83"/>
    </location>
</feature>
<dbReference type="OMA" id="QKESSCA"/>
<gene>
    <name evidence="4" type="ORF">chiPu_0004738</name>
</gene>
<name>A0A401S7F0_CHIPU</name>
<dbReference type="GO" id="GO:0031175">
    <property type="term" value="P:neuron projection development"/>
    <property type="evidence" value="ECO:0007669"/>
    <property type="project" value="TreeGrafter"/>
</dbReference>
<proteinExistence type="predicted"/>
<protein>
    <recommendedName>
        <fullName evidence="3">G protein-regulated inducer of neurite outgrowth C-terminal domain-containing protein</fullName>
    </recommendedName>
</protein>
<feature type="compositionally biased region" description="Basic and acidic residues" evidence="2">
    <location>
        <begin position="84"/>
        <end position="100"/>
    </location>
</feature>
<feature type="region of interest" description="Disordered" evidence="2">
    <location>
        <begin position="74"/>
        <end position="107"/>
    </location>
</feature>
<feature type="domain" description="G protein-regulated inducer of neurite outgrowth C-terminal" evidence="3">
    <location>
        <begin position="309"/>
        <end position="411"/>
    </location>
</feature>
<dbReference type="GO" id="GO:0005886">
    <property type="term" value="C:plasma membrane"/>
    <property type="evidence" value="ECO:0007669"/>
    <property type="project" value="TreeGrafter"/>
</dbReference>
<feature type="compositionally biased region" description="Basic and acidic residues" evidence="2">
    <location>
        <begin position="374"/>
        <end position="388"/>
    </location>
</feature>
<dbReference type="EMBL" id="BEZZ01000118">
    <property type="protein sequence ID" value="GCC26322.1"/>
    <property type="molecule type" value="Genomic_DNA"/>
</dbReference>
<accession>A0A401S7F0</accession>
<dbReference type="AlphaFoldDB" id="A0A401S7F0"/>